<reference evidence="3" key="1">
    <citation type="submission" date="2016-11" db="UniProtKB">
        <authorList>
            <consortium name="WormBaseParasite"/>
        </authorList>
    </citation>
    <scope>IDENTIFICATION</scope>
</reference>
<protein>
    <submittedName>
        <fullName evidence="3">Chitin-binding type-2 domain-containing protein</fullName>
    </submittedName>
</protein>
<dbReference type="AlphaFoldDB" id="A0A1I7Y079"/>
<evidence type="ECO:0000313" key="3">
    <source>
        <dbReference type="WBParaSite" id="L893_g1131.t1"/>
    </source>
</evidence>
<sequence>MKAALLCLLVVFSVTFAIPAQPADPCYWSECYYVGIFGYNTNHCKEGYMYNERITCPEYSFWHVKQHCCPI</sequence>
<proteinExistence type="predicted"/>
<accession>A0A1I7Y079</accession>
<evidence type="ECO:0000256" key="1">
    <source>
        <dbReference type="SAM" id="SignalP"/>
    </source>
</evidence>
<keyword evidence="2" id="KW-1185">Reference proteome</keyword>
<feature type="chain" id="PRO_5009311646" evidence="1">
    <location>
        <begin position="18"/>
        <end position="71"/>
    </location>
</feature>
<organism evidence="2 3">
    <name type="scientific">Steinernema glaseri</name>
    <dbReference type="NCBI Taxonomy" id="37863"/>
    <lineage>
        <taxon>Eukaryota</taxon>
        <taxon>Metazoa</taxon>
        <taxon>Ecdysozoa</taxon>
        <taxon>Nematoda</taxon>
        <taxon>Chromadorea</taxon>
        <taxon>Rhabditida</taxon>
        <taxon>Tylenchina</taxon>
        <taxon>Panagrolaimomorpha</taxon>
        <taxon>Strongyloidoidea</taxon>
        <taxon>Steinernematidae</taxon>
        <taxon>Steinernema</taxon>
    </lineage>
</organism>
<name>A0A1I7Y079_9BILA</name>
<feature type="signal peptide" evidence="1">
    <location>
        <begin position="1"/>
        <end position="17"/>
    </location>
</feature>
<dbReference type="Proteomes" id="UP000095287">
    <property type="component" value="Unplaced"/>
</dbReference>
<dbReference type="WBParaSite" id="L893_g1131.t1">
    <property type="protein sequence ID" value="L893_g1131.t1"/>
    <property type="gene ID" value="L893_g1131"/>
</dbReference>
<keyword evidence="1" id="KW-0732">Signal</keyword>
<evidence type="ECO:0000313" key="2">
    <source>
        <dbReference type="Proteomes" id="UP000095287"/>
    </source>
</evidence>